<evidence type="ECO:0000313" key="16">
    <source>
        <dbReference type="RefSeq" id="XP_027330363.1"/>
    </source>
</evidence>
<dbReference type="FunFam" id="3.80.10.10:FF:000213">
    <property type="entry name" value="Tyrosine-sulfated glycopeptide receptor 1"/>
    <property type="match status" value="1"/>
</dbReference>
<evidence type="ECO:0000256" key="11">
    <source>
        <dbReference type="ARBA" id="ARBA00023180"/>
    </source>
</evidence>
<dbReference type="Pfam" id="PF00560">
    <property type="entry name" value="LRR_1"/>
    <property type="match status" value="4"/>
</dbReference>
<accession>A0A8B8JHV7</accession>
<dbReference type="InterPro" id="IPR001611">
    <property type="entry name" value="Leu-rich_rpt"/>
</dbReference>
<reference evidence="15" key="1">
    <citation type="journal article" date="2019" name="Toxins">
        <title>Detection of Abrin-Like and Prepropulchellin-Like Toxin Genes and Transcripts Using Whole Genome Sequencing and Full-Length Transcript Sequencing of Abrus precatorius.</title>
        <authorList>
            <person name="Hovde B.T."/>
            <person name="Daligault H.E."/>
            <person name="Hanschen E.R."/>
            <person name="Kunde Y.A."/>
            <person name="Johnson M.B."/>
            <person name="Starkenburg S.R."/>
            <person name="Johnson S.L."/>
        </authorList>
    </citation>
    <scope>NUCLEOTIDE SEQUENCE [LARGE SCALE GENOMIC DNA]</scope>
</reference>
<evidence type="ECO:0000256" key="7">
    <source>
        <dbReference type="ARBA" id="ARBA00022729"/>
    </source>
</evidence>
<evidence type="ECO:0000256" key="6">
    <source>
        <dbReference type="ARBA" id="ARBA00022692"/>
    </source>
</evidence>
<keyword evidence="4" id="KW-1003">Cell membrane</keyword>
<feature type="domain" description="Disease resistance R13L4/SHOC-2-like LRR" evidence="14">
    <location>
        <begin position="227"/>
        <end position="401"/>
    </location>
</feature>
<evidence type="ECO:0000259" key="14">
    <source>
        <dbReference type="Pfam" id="PF23598"/>
    </source>
</evidence>
<dbReference type="AlphaFoldDB" id="A0A8B8JHV7"/>
<keyword evidence="9" id="KW-1133">Transmembrane helix</keyword>
<dbReference type="Pfam" id="PF08263">
    <property type="entry name" value="LRRNT_2"/>
    <property type="match status" value="1"/>
</dbReference>
<dbReference type="InterPro" id="IPR055414">
    <property type="entry name" value="LRR_R13L4/SHOC2-like"/>
</dbReference>
<keyword evidence="8" id="KW-0677">Repeat</keyword>
<evidence type="ECO:0000256" key="8">
    <source>
        <dbReference type="ARBA" id="ARBA00022737"/>
    </source>
</evidence>
<evidence type="ECO:0000256" key="9">
    <source>
        <dbReference type="ARBA" id="ARBA00022989"/>
    </source>
</evidence>
<feature type="chain" id="PRO_5034055591" evidence="12">
    <location>
        <begin position="25"/>
        <end position="973"/>
    </location>
</feature>
<keyword evidence="11" id="KW-0325">Glycoprotein</keyword>
<sequence>MAMVWFLLPYFFTLLLQFPSYTFSLCKHHDSSALLQFKNSLSLNNQSQGYWYWIPSTSFSSKTETWINGTDCCKWGGVTCHPMSGHVIGLDLSCSNLEGGDIPSTISHLSKLVSLDLSADWRVPNYLGSMYLRMRLDPLTWNKLIHNATSLRELCLDAVDMSSIGLSSFSLLRNFSSSLVTLSLQVTQLQGNLPSDIFFLPNLQKLSLFYNQGLNGELPKYNWSTPLRYLDLSYTTFSGEIPDSIGHLKPLNILNLMLCQFDGPIPLSLWNLTQLRFLILRRNNLNGEIPSLISNLKHLTFFDLSYNNFSGSIPDVFGNFTKLENLTFSNNKLSGLIPSSLFHLPQLADLILDSNNLVGPIPSKITERSKLRAVSLFDNMVNGTIPNWCYSLPSLSTLILDNNQLTGSISGFSNSSLEILYLSRNKLQGNFPNSIFELKSLTQLSLSSTDLSGVVNFHQFSKLKNLEALDLSRNGFLNISIDDSIDYSIPTLDRLYLSFCNINRFPQFLAQLPNLKTIDLSHNKIHGNIPKWFHEKLLHSWKNILYIDLSFNQLQGDLPILPNVTQFFSVSNNNFTGDIPSTVCRVSFLIVLNLAHNNLTGLIPECLGTLGFLKVLDLQMNNFYGRIPRNFCEGNALETIKLNGNQLEGTFPESLVHCTYLEVLDLADNYIEDTFPSWLETQQELQVLSLRSNKLHGVIASLNAKNPFPKLKIFDVSNNNFSGPLPASYIKNFQGMMIGNEGQTGLKYVSHNGSYNYNESVVIIMKGQTEELVRILTTFTAIDLSKNMFEGEIPKVVGDLTSLKGLNLSHNRITGTVPQSLGNLRNLEWLDLSWNQLIGEIPIALTNLNFLSFLNLSQNQFEGIIPTGRQFNTFENDSYGGNPMLCGIPLSKSCNNDEKLPPHSTFDHQESGFGWKPVVMGYASGVVFGLLLGYKVFLTGKPQCLARYAEGVTNRRVQRKNDNRARANRRGIS</sequence>
<evidence type="ECO:0000256" key="4">
    <source>
        <dbReference type="ARBA" id="ARBA00022475"/>
    </source>
</evidence>
<dbReference type="Pfam" id="PF23598">
    <property type="entry name" value="LRR_14"/>
    <property type="match status" value="1"/>
</dbReference>
<dbReference type="FunFam" id="3.80.10.10:FF:000383">
    <property type="entry name" value="Leucine-rich repeat receptor protein kinase EMS1"/>
    <property type="match status" value="1"/>
</dbReference>
<dbReference type="Gene3D" id="3.80.10.10">
    <property type="entry name" value="Ribonuclease Inhibitor"/>
    <property type="match status" value="5"/>
</dbReference>
<dbReference type="PANTHER" id="PTHR46662:SF105">
    <property type="entry name" value="PROTEIN KINASE DOMAIN-CONTAINING PROTEIN"/>
    <property type="match status" value="1"/>
</dbReference>
<protein>
    <submittedName>
        <fullName evidence="16">Receptor like protein 26-like</fullName>
    </submittedName>
</protein>
<name>A0A8B8JHV7_ABRPR</name>
<keyword evidence="10" id="KW-0472">Membrane</keyword>
<evidence type="ECO:0000256" key="3">
    <source>
        <dbReference type="ARBA" id="ARBA00009592"/>
    </source>
</evidence>
<keyword evidence="7 12" id="KW-0732">Signal</keyword>
<proteinExistence type="inferred from homology"/>
<dbReference type="PANTHER" id="PTHR46662">
    <property type="entry name" value="DI-GLUCOSE BINDING PROTEIN WITH LEUCINE-RICH REPEAT DOMAIN-CONTAINING PROTEIN"/>
    <property type="match status" value="1"/>
</dbReference>
<organism evidence="15 16">
    <name type="scientific">Abrus precatorius</name>
    <name type="common">Indian licorice</name>
    <name type="synonym">Glycine abrus</name>
    <dbReference type="NCBI Taxonomy" id="3816"/>
    <lineage>
        <taxon>Eukaryota</taxon>
        <taxon>Viridiplantae</taxon>
        <taxon>Streptophyta</taxon>
        <taxon>Embryophyta</taxon>
        <taxon>Tracheophyta</taxon>
        <taxon>Spermatophyta</taxon>
        <taxon>Magnoliopsida</taxon>
        <taxon>eudicotyledons</taxon>
        <taxon>Gunneridae</taxon>
        <taxon>Pentapetalae</taxon>
        <taxon>rosids</taxon>
        <taxon>fabids</taxon>
        <taxon>Fabales</taxon>
        <taxon>Fabaceae</taxon>
        <taxon>Papilionoideae</taxon>
        <taxon>50 kb inversion clade</taxon>
        <taxon>NPAAA clade</taxon>
        <taxon>indigoferoid/millettioid clade</taxon>
        <taxon>Abreae</taxon>
        <taxon>Abrus</taxon>
    </lineage>
</organism>
<feature type="domain" description="Leucine-rich repeat-containing N-terminal plant-type" evidence="13">
    <location>
        <begin position="29"/>
        <end position="80"/>
    </location>
</feature>
<dbReference type="InterPro" id="IPR013210">
    <property type="entry name" value="LRR_N_plant-typ"/>
</dbReference>
<evidence type="ECO:0000256" key="5">
    <source>
        <dbReference type="ARBA" id="ARBA00022614"/>
    </source>
</evidence>
<comment type="similarity">
    <text evidence="3">Belongs to the RLP family.</text>
</comment>
<dbReference type="KEGG" id="aprc:113846382"/>
<evidence type="ECO:0000256" key="10">
    <source>
        <dbReference type="ARBA" id="ARBA00023136"/>
    </source>
</evidence>
<dbReference type="InterPro" id="IPR003591">
    <property type="entry name" value="Leu-rich_rpt_typical-subtyp"/>
</dbReference>
<dbReference type="OrthoDB" id="442066at2759"/>
<dbReference type="SUPFAM" id="SSF52058">
    <property type="entry name" value="L domain-like"/>
    <property type="match status" value="1"/>
</dbReference>
<dbReference type="Pfam" id="PF13855">
    <property type="entry name" value="LRR_8"/>
    <property type="match status" value="2"/>
</dbReference>
<evidence type="ECO:0000259" key="13">
    <source>
        <dbReference type="Pfam" id="PF08263"/>
    </source>
</evidence>
<dbReference type="RefSeq" id="XP_027330363.1">
    <property type="nucleotide sequence ID" value="XM_027474562.1"/>
</dbReference>
<keyword evidence="5" id="KW-0433">Leucine-rich repeat</keyword>
<evidence type="ECO:0000313" key="15">
    <source>
        <dbReference type="Proteomes" id="UP000694853"/>
    </source>
</evidence>
<evidence type="ECO:0000256" key="12">
    <source>
        <dbReference type="SAM" id="SignalP"/>
    </source>
</evidence>
<reference evidence="16" key="2">
    <citation type="submission" date="2025-08" db="UniProtKB">
        <authorList>
            <consortium name="RefSeq"/>
        </authorList>
    </citation>
    <scope>IDENTIFICATION</scope>
    <source>
        <tissue evidence="16">Young leaves</tissue>
    </source>
</reference>
<dbReference type="SUPFAM" id="SSF52047">
    <property type="entry name" value="RNI-like"/>
    <property type="match status" value="2"/>
</dbReference>
<feature type="signal peptide" evidence="12">
    <location>
        <begin position="1"/>
        <end position="24"/>
    </location>
</feature>
<evidence type="ECO:0000256" key="1">
    <source>
        <dbReference type="ARBA" id="ARBA00004167"/>
    </source>
</evidence>
<keyword evidence="15" id="KW-1185">Reference proteome</keyword>
<dbReference type="FunFam" id="3.80.10.10:FF:000095">
    <property type="entry name" value="LRR receptor-like serine/threonine-protein kinase GSO1"/>
    <property type="match status" value="1"/>
</dbReference>
<keyword evidence="6" id="KW-0812">Transmembrane</keyword>
<dbReference type="SMART" id="SM00369">
    <property type="entry name" value="LRR_TYP"/>
    <property type="match status" value="11"/>
</dbReference>
<evidence type="ECO:0000256" key="2">
    <source>
        <dbReference type="ARBA" id="ARBA00004236"/>
    </source>
</evidence>
<dbReference type="InterPro" id="IPR032675">
    <property type="entry name" value="LRR_dom_sf"/>
</dbReference>
<dbReference type="GO" id="GO:0005886">
    <property type="term" value="C:plasma membrane"/>
    <property type="evidence" value="ECO:0007669"/>
    <property type="project" value="UniProtKB-SubCell"/>
</dbReference>
<gene>
    <name evidence="16" type="primary">LOC113846382</name>
</gene>
<dbReference type="Proteomes" id="UP000694853">
    <property type="component" value="Unplaced"/>
</dbReference>
<dbReference type="GeneID" id="113846382"/>
<comment type="subcellular location">
    <subcellularLocation>
        <location evidence="2">Cell membrane</location>
    </subcellularLocation>
    <subcellularLocation>
        <location evidence="1">Membrane</location>
        <topology evidence="1">Single-pass membrane protein</topology>
    </subcellularLocation>
</comment>